<dbReference type="Proteomes" id="UP001472677">
    <property type="component" value="Unassembled WGS sequence"/>
</dbReference>
<feature type="transmembrane region" description="Helical" evidence="6">
    <location>
        <begin position="181"/>
        <end position="204"/>
    </location>
</feature>
<keyword evidence="5 6" id="KW-0472">Membrane</keyword>
<evidence type="ECO:0000256" key="1">
    <source>
        <dbReference type="ARBA" id="ARBA00004141"/>
    </source>
</evidence>
<dbReference type="PANTHER" id="PTHR11654">
    <property type="entry name" value="OLIGOPEPTIDE TRANSPORTER-RELATED"/>
    <property type="match status" value="1"/>
</dbReference>
<evidence type="ECO:0000256" key="4">
    <source>
        <dbReference type="ARBA" id="ARBA00022989"/>
    </source>
</evidence>
<evidence type="ECO:0000313" key="8">
    <source>
        <dbReference type="Proteomes" id="UP001472677"/>
    </source>
</evidence>
<evidence type="ECO:0000256" key="5">
    <source>
        <dbReference type="ARBA" id="ARBA00023136"/>
    </source>
</evidence>
<proteinExistence type="inferred from homology"/>
<dbReference type="EMBL" id="JBBPBM010000007">
    <property type="protein sequence ID" value="KAK8575088.1"/>
    <property type="molecule type" value="Genomic_DNA"/>
</dbReference>
<feature type="transmembrane region" description="Helical" evidence="6">
    <location>
        <begin position="25"/>
        <end position="45"/>
    </location>
</feature>
<feature type="transmembrane region" description="Helical" evidence="6">
    <location>
        <begin position="375"/>
        <end position="394"/>
    </location>
</feature>
<dbReference type="InterPro" id="IPR036259">
    <property type="entry name" value="MFS_trans_sf"/>
</dbReference>
<comment type="subcellular location">
    <subcellularLocation>
        <location evidence="1">Membrane</location>
        <topology evidence="1">Multi-pass membrane protein</topology>
    </subcellularLocation>
</comment>
<feature type="transmembrane region" description="Helical" evidence="6">
    <location>
        <begin position="65"/>
        <end position="83"/>
    </location>
</feature>
<dbReference type="InterPro" id="IPR000109">
    <property type="entry name" value="POT_fam"/>
</dbReference>
<evidence type="ECO:0000256" key="6">
    <source>
        <dbReference type="SAM" id="Phobius"/>
    </source>
</evidence>
<name>A0ABR2F9U8_9ROSI</name>
<accession>A0ABR2F9U8</accession>
<dbReference type="Gene3D" id="1.20.1250.20">
    <property type="entry name" value="MFS general substrate transporter like domains"/>
    <property type="match status" value="1"/>
</dbReference>
<evidence type="ECO:0000256" key="3">
    <source>
        <dbReference type="ARBA" id="ARBA00022692"/>
    </source>
</evidence>
<feature type="transmembrane region" description="Helical" evidence="6">
    <location>
        <begin position="95"/>
        <end position="114"/>
    </location>
</feature>
<sequence>MELVESKVNWKGETAVKYIHGRFRAASFILVAFALENVANIHLTVNLVTYFSGVLHMDSAEAANALTSFMGTGYILPILFAIFADTNIGRFKTIIVSGFIEFLGMVLLTVQAHYSSLRPPPCDVFDPTSRCEKLNGGQNVFLNVALYLVAAGMAGIKAGVPSHGADQFDGKDHREAKQMPSFFNGLLFVVCIGGAISLALFVWLDVHKGWDVGFGASTIAMFLALVVAVLGWPLYRIHVTEGTSAIVEIIQVFVAAFRNRNLQLPDNPLDLYEIERDKEAGLVSEDDFLPHRNVFRFLDKAAIRTASQTPNPWKLCTNHNMLDALPVFQPLPISVFWLSFQYFIFGIADMFTYVGLLEFFYSEFPKKLKTVSTCFLWTSMSLGYFLSSILVRIVNRFTADHTGGAGWLTVSRSYEYRSESKNGPQTEAN</sequence>
<evidence type="ECO:0000256" key="2">
    <source>
        <dbReference type="ARBA" id="ARBA00005982"/>
    </source>
</evidence>
<dbReference type="SUPFAM" id="SSF103473">
    <property type="entry name" value="MFS general substrate transporter"/>
    <property type="match status" value="1"/>
</dbReference>
<feature type="transmembrane region" description="Helical" evidence="6">
    <location>
        <begin position="335"/>
        <end position="355"/>
    </location>
</feature>
<keyword evidence="3 6" id="KW-0812">Transmembrane</keyword>
<comment type="caution">
    <text evidence="7">The sequence shown here is derived from an EMBL/GenBank/DDBJ whole genome shotgun (WGS) entry which is preliminary data.</text>
</comment>
<feature type="transmembrane region" description="Helical" evidence="6">
    <location>
        <begin position="140"/>
        <end position="160"/>
    </location>
</feature>
<keyword evidence="4 6" id="KW-1133">Transmembrane helix</keyword>
<comment type="similarity">
    <text evidence="2">Belongs to the major facilitator superfamily. Proton-dependent oligopeptide transporter (POT/PTR) (TC 2.A.17) family.</text>
</comment>
<dbReference type="Pfam" id="PF00854">
    <property type="entry name" value="PTR2"/>
    <property type="match status" value="2"/>
</dbReference>
<keyword evidence="8" id="KW-1185">Reference proteome</keyword>
<organism evidence="7 8">
    <name type="scientific">Hibiscus sabdariffa</name>
    <name type="common">roselle</name>
    <dbReference type="NCBI Taxonomy" id="183260"/>
    <lineage>
        <taxon>Eukaryota</taxon>
        <taxon>Viridiplantae</taxon>
        <taxon>Streptophyta</taxon>
        <taxon>Embryophyta</taxon>
        <taxon>Tracheophyta</taxon>
        <taxon>Spermatophyta</taxon>
        <taxon>Magnoliopsida</taxon>
        <taxon>eudicotyledons</taxon>
        <taxon>Gunneridae</taxon>
        <taxon>Pentapetalae</taxon>
        <taxon>rosids</taxon>
        <taxon>malvids</taxon>
        <taxon>Malvales</taxon>
        <taxon>Malvaceae</taxon>
        <taxon>Malvoideae</taxon>
        <taxon>Hibiscus</taxon>
    </lineage>
</organism>
<protein>
    <submittedName>
        <fullName evidence="7">Uncharacterized protein</fullName>
    </submittedName>
</protein>
<evidence type="ECO:0000313" key="7">
    <source>
        <dbReference type="EMBL" id="KAK8575088.1"/>
    </source>
</evidence>
<feature type="transmembrane region" description="Helical" evidence="6">
    <location>
        <begin position="216"/>
        <end position="235"/>
    </location>
</feature>
<gene>
    <name evidence="7" type="ORF">V6N12_062765</name>
</gene>
<reference evidence="7 8" key="1">
    <citation type="journal article" date="2024" name="G3 (Bethesda)">
        <title>Genome assembly of Hibiscus sabdariffa L. provides insights into metabolisms of medicinal natural products.</title>
        <authorList>
            <person name="Kim T."/>
        </authorList>
    </citation>
    <scope>NUCLEOTIDE SEQUENCE [LARGE SCALE GENOMIC DNA]</scope>
    <source>
        <strain evidence="7">TK-2024</strain>
        <tissue evidence="7">Old leaves</tissue>
    </source>
</reference>